<accession>A0A9N9MR25</accession>
<sequence length="209" mass="23877">MAPNDMVVKLPAEIKKCKYCRSNVAQSAYKCEGCSENYHSSCALRIKGLRVVNGSKNLVLCPSCADYPNPTTDEEITKKNAEIAKLNQKVSDLQAKNDNMQEEFSWLRNKLDLMEESMHKKLDEIKNIVKKEQQRHKKIIENSAAHIGNAGTDTTERDPALNETNTTEVSTTSLARTRRTTKHQKKNCSRRYCNSAKEQKHHSRYVKFD</sequence>
<feature type="compositionally biased region" description="Low complexity" evidence="2">
    <location>
        <begin position="161"/>
        <end position="174"/>
    </location>
</feature>
<proteinExistence type="predicted"/>
<protein>
    <submittedName>
        <fullName evidence="3">Uncharacterized protein</fullName>
    </submittedName>
</protein>
<evidence type="ECO:0000313" key="4">
    <source>
        <dbReference type="Proteomes" id="UP001152799"/>
    </source>
</evidence>
<dbReference type="Proteomes" id="UP001152799">
    <property type="component" value="Chromosome 6"/>
</dbReference>
<gene>
    <name evidence="3" type="ORF">CEUTPL_LOCUS10277</name>
</gene>
<feature type="compositionally biased region" description="Basic residues" evidence="2">
    <location>
        <begin position="176"/>
        <end position="189"/>
    </location>
</feature>
<evidence type="ECO:0000256" key="2">
    <source>
        <dbReference type="SAM" id="MobiDB-lite"/>
    </source>
</evidence>
<keyword evidence="4" id="KW-1185">Reference proteome</keyword>
<evidence type="ECO:0000256" key="1">
    <source>
        <dbReference type="SAM" id="Coils"/>
    </source>
</evidence>
<keyword evidence="1" id="KW-0175">Coiled coil</keyword>
<feature type="compositionally biased region" description="Basic residues" evidence="2">
    <location>
        <begin position="199"/>
        <end position="209"/>
    </location>
</feature>
<evidence type="ECO:0000313" key="3">
    <source>
        <dbReference type="EMBL" id="CAG9769803.1"/>
    </source>
</evidence>
<organism evidence="3 4">
    <name type="scientific">Ceutorhynchus assimilis</name>
    <name type="common">cabbage seed weevil</name>
    <dbReference type="NCBI Taxonomy" id="467358"/>
    <lineage>
        <taxon>Eukaryota</taxon>
        <taxon>Metazoa</taxon>
        <taxon>Ecdysozoa</taxon>
        <taxon>Arthropoda</taxon>
        <taxon>Hexapoda</taxon>
        <taxon>Insecta</taxon>
        <taxon>Pterygota</taxon>
        <taxon>Neoptera</taxon>
        <taxon>Endopterygota</taxon>
        <taxon>Coleoptera</taxon>
        <taxon>Polyphaga</taxon>
        <taxon>Cucujiformia</taxon>
        <taxon>Curculionidae</taxon>
        <taxon>Ceutorhynchinae</taxon>
        <taxon>Ceutorhynchus</taxon>
    </lineage>
</organism>
<feature type="region of interest" description="Disordered" evidence="2">
    <location>
        <begin position="148"/>
        <end position="209"/>
    </location>
</feature>
<feature type="coiled-coil region" evidence="1">
    <location>
        <begin position="76"/>
        <end position="142"/>
    </location>
</feature>
<dbReference type="AlphaFoldDB" id="A0A9N9MR25"/>
<dbReference type="EMBL" id="OU892282">
    <property type="protein sequence ID" value="CAG9769803.1"/>
    <property type="molecule type" value="Genomic_DNA"/>
</dbReference>
<reference evidence="3" key="1">
    <citation type="submission" date="2022-01" db="EMBL/GenBank/DDBJ databases">
        <authorList>
            <person name="King R."/>
        </authorList>
    </citation>
    <scope>NUCLEOTIDE SEQUENCE</scope>
</reference>
<name>A0A9N9MR25_9CUCU</name>